<evidence type="ECO:0000259" key="1">
    <source>
        <dbReference type="Pfam" id="PF02371"/>
    </source>
</evidence>
<reference evidence="2 3" key="1">
    <citation type="submission" date="2024-02" db="EMBL/GenBank/DDBJ databases">
        <title>Herpetosiphon gulosus NBRC 112829.</title>
        <authorList>
            <person name="Ichikawa N."/>
            <person name="Katano-Makiyama Y."/>
            <person name="Hidaka K."/>
        </authorList>
    </citation>
    <scope>NUCLEOTIDE SEQUENCE [LARGE SCALE GENOMIC DNA]</scope>
    <source>
        <strain evidence="2 3">NBRC 112829</strain>
    </source>
</reference>
<comment type="caution">
    <text evidence="2">The sequence shown here is derived from an EMBL/GenBank/DDBJ whole genome shotgun (WGS) entry which is preliminary data.</text>
</comment>
<evidence type="ECO:0000313" key="3">
    <source>
        <dbReference type="Proteomes" id="UP001428290"/>
    </source>
</evidence>
<proteinExistence type="predicted"/>
<keyword evidence="3" id="KW-1185">Reference proteome</keyword>
<gene>
    <name evidence="2" type="ORF">Hgul01_05302</name>
</gene>
<protein>
    <recommendedName>
        <fullName evidence="1">Transposase IS116/IS110/IS902 C-terminal domain-containing protein</fullName>
    </recommendedName>
</protein>
<organism evidence="2 3">
    <name type="scientific">Herpetosiphon gulosus</name>
    <dbReference type="NCBI Taxonomy" id="1973496"/>
    <lineage>
        <taxon>Bacteria</taxon>
        <taxon>Bacillati</taxon>
        <taxon>Chloroflexota</taxon>
        <taxon>Chloroflexia</taxon>
        <taxon>Herpetosiphonales</taxon>
        <taxon>Herpetosiphonaceae</taxon>
        <taxon>Herpetosiphon</taxon>
    </lineage>
</organism>
<dbReference type="Pfam" id="PF02371">
    <property type="entry name" value="Transposase_20"/>
    <property type="match status" value="1"/>
</dbReference>
<accession>A0ABP9X7V6</accession>
<dbReference type="InterPro" id="IPR003346">
    <property type="entry name" value="Transposase_20"/>
</dbReference>
<name>A0ABP9X7V6_9CHLR</name>
<feature type="domain" description="Transposase IS116/IS110/IS902 C-terminal" evidence="1">
    <location>
        <begin position="12"/>
        <end position="67"/>
    </location>
</feature>
<evidence type="ECO:0000313" key="2">
    <source>
        <dbReference type="EMBL" id="GAA5531477.1"/>
    </source>
</evidence>
<dbReference type="Proteomes" id="UP001428290">
    <property type="component" value="Unassembled WGS sequence"/>
</dbReference>
<sequence>MWVRGEWAASVALLESIPGLGPTTIAWIVVATMNFTVCATPQAAAYAGLAPLAHESGTSARGRARLRSGWPCSVAEGGVLGDVERGTAQSAHSDVPITYHRNTAHTILGNVFSPMRGLSMVKKI</sequence>
<dbReference type="EMBL" id="BAABRU010000054">
    <property type="protein sequence ID" value="GAA5531477.1"/>
    <property type="molecule type" value="Genomic_DNA"/>
</dbReference>